<keyword evidence="3" id="KW-1185">Reference proteome</keyword>
<proteinExistence type="predicted"/>
<dbReference type="InParanoid" id="A0A286UCT5"/>
<organism evidence="2 3">
    <name type="scientific">Pyrrhoderma noxium</name>
    <dbReference type="NCBI Taxonomy" id="2282107"/>
    <lineage>
        <taxon>Eukaryota</taxon>
        <taxon>Fungi</taxon>
        <taxon>Dikarya</taxon>
        <taxon>Basidiomycota</taxon>
        <taxon>Agaricomycotina</taxon>
        <taxon>Agaricomycetes</taxon>
        <taxon>Hymenochaetales</taxon>
        <taxon>Hymenochaetaceae</taxon>
        <taxon>Pyrrhoderma</taxon>
    </lineage>
</organism>
<accession>A0A286UCT5</accession>
<comment type="caution">
    <text evidence="2">The sequence shown here is derived from an EMBL/GenBank/DDBJ whole genome shotgun (WGS) entry which is preliminary data.</text>
</comment>
<keyword evidence="1" id="KW-0472">Membrane</keyword>
<reference evidence="2 3" key="1">
    <citation type="journal article" date="2017" name="Mol. Ecol.">
        <title>Comparative and population genomic landscape of Phellinus noxius: A hypervariable fungus causing root rot in trees.</title>
        <authorList>
            <person name="Chung C.L."/>
            <person name="Lee T.J."/>
            <person name="Akiba M."/>
            <person name="Lee H.H."/>
            <person name="Kuo T.H."/>
            <person name="Liu D."/>
            <person name="Ke H.M."/>
            <person name="Yokoi T."/>
            <person name="Roa M.B."/>
            <person name="Lu M.J."/>
            <person name="Chang Y.Y."/>
            <person name="Ann P.J."/>
            <person name="Tsai J.N."/>
            <person name="Chen C.Y."/>
            <person name="Tzean S.S."/>
            <person name="Ota Y."/>
            <person name="Hattori T."/>
            <person name="Sahashi N."/>
            <person name="Liou R.F."/>
            <person name="Kikuchi T."/>
            <person name="Tsai I.J."/>
        </authorList>
    </citation>
    <scope>NUCLEOTIDE SEQUENCE [LARGE SCALE GENOMIC DNA]</scope>
    <source>
        <strain evidence="2 3">FFPRI411160</strain>
    </source>
</reference>
<evidence type="ECO:0000313" key="2">
    <source>
        <dbReference type="EMBL" id="PAV17403.1"/>
    </source>
</evidence>
<sequence length="182" mass="21077">MSPTSILVGKEFKTISHNIEEVADNKEYSHDFWSKTLASIISLFSRINSETLEHPYYISFALVVLWAYPHLLMLPVWFSHDAVRRMDDHVRNAADQATAPVRRRKRDVFISKYHAIVNASYNQSSRSTRPLLFGGTPLSSGDFRVEEERHLPVALRIIRWCALSWACLIIGRELVFFFLQHS</sequence>
<feature type="transmembrane region" description="Helical" evidence="1">
    <location>
        <begin position="56"/>
        <end position="78"/>
    </location>
</feature>
<keyword evidence="1" id="KW-0812">Transmembrane</keyword>
<dbReference type="EMBL" id="NBII01000007">
    <property type="protein sequence ID" value="PAV17403.1"/>
    <property type="molecule type" value="Genomic_DNA"/>
</dbReference>
<gene>
    <name evidence="2" type="ORF">PNOK_0746700</name>
</gene>
<evidence type="ECO:0000256" key="1">
    <source>
        <dbReference type="SAM" id="Phobius"/>
    </source>
</evidence>
<keyword evidence="1" id="KW-1133">Transmembrane helix</keyword>
<dbReference type="AlphaFoldDB" id="A0A286UCT5"/>
<name>A0A286UCT5_9AGAM</name>
<evidence type="ECO:0000313" key="3">
    <source>
        <dbReference type="Proteomes" id="UP000217199"/>
    </source>
</evidence>
<dbReference type="Proteomes" id="UP000217199">
    <property type="component" value="Unassembled WGS sequence"/>
</dbReference>
<protein>
    <submittedName>
        <fullName evidence="2">Uncharacterized protein</fullName>
    </submittedName>
</protein>
<dbReference type="OrthoDB" id="3221936at2759"/>